<sequence>MLTLLTGKWYRCHHPQSSESYQMVPFPGYWGLVKTVETIKRKRHNPTDLRFWQAVPLPTPICPQLPCVYAVDFDAGYLTVTGLHQPRYGAIRISLGSISADAIRHALQRPLKSASDCTIPYSDSSDRPLPARLFNLGPGAPSQINELQEQFFRDFAFHWSDYFLDPITCNYSSGVFHAFSIAVLRLGAWDFEVINGCPRRRTHSILSPVPSWKYPKEDIYWFHEHLIVLQEDVASETRKDKAIVRAKSYLDTYHSGQQAVRVIIMSMRHIAFLNVCGDKVSSSRTIDLLTKHFGTVCSPGFRALAQVLTSPYGAHTRVKESWKPSIPHEILDMILHELPFRDTIAFAKASLAMERSYYHKGLLSQFDIKVQSFDSSISCCGTRFDSSTIRCSKCLAWRHLREECGARADAVPDDNYICGECEEGPKASILELHALRDDGRRKTSRCKVQANGSEKVFQLVSKSLTDVHQPGWTIVFSGHWSGLAYGLGDL</sequence>
<organism evidence="1 2">
    <name type="scientific">Aspergillus sclerotiicarbonarius (strain CBS 121057 / IBT 28362)</name>
    <dbReference type="NCBI Taxonomy" id="1448318"/>
    <lineage>
        <taxon>Eukaryota</taxon>
        <taxon>Fungi</taxon>
        <taxon>Dikarya</taxon>
        <taxon>Ascomycota</taxon>
        <taxon>Pezizomycotina</taxon>
        <taxon>Eurotiomycetes</taxon>
        <taxon>Eurotiomycetidae</taxon>
        <taxon>Eurotiales</taxon>
        <taxon>Aspergillaceae</taxon>
        <taxon>Aspergillus</taxon>
        <taxon>Aspergillus subgen. Circumdati</taxon>
    </lineage>
</organism>
<keyword evidence="2" id="KW-1185">Reference proteome</keyword>
<evidence type="ECO:0000313" key="1">
    <source>
        <dbReference type="EMBL" id="PYI11244.1"/>
    </source>
</evidence>
<dbReference type="AlphaFoldDB" id="A0A319F0R4"/>
<dbReference type="OrthoDB" id="1928087at2759"/>
<protein>
    <submittedName>
        <fullName evidence="1">Uncharacterized protein</fullName>
    </submittedName>
</protein>
<dbReference type="EMBL" id="KZ826318">
    <property type="protein sequence ID" value="PYI11244.1"/>
    <property type="molecule type" value="Genomic_DNA"/>
</dbReference>
<gene>
    <name evidence="1" type="ORF">BO78DRAFT_446154</name>
</gene>
<name>A0A319F0R4_ASPSB</name>
<dbReference type="Proteomes" id="UP000248423">
    <property type="component" value="Unassembled WGS sequence"/>
</dbReference>
<reference evidence="1 2" key="1">
    <citation type="submission" date="2018-02" db="EMBL/GenBank/DDBJ databases">
        <title>The genomes of Aspergillus section Nigri reveals drivers in fungal speciation.</title>
        <authorList>
            <consortium name="DOE Joint Genome Institute"/>
            <person name="Vesth T.C."/>
            <person name="Nybo J."/>
            <person name="Theobald S."/>
            <person name="Brandl J."/>
            <person name="Frisvad J.C."/>
            <person name="Nielsen K.F."/>
            <person name="Lyhne E.K."/>
            <person name="Kogle M.E."/>
            <person name="Kuo A."/>
            <person name="Riley R."/>
            <person name="Clum A."/>
            <person name="Nolan M."/>
            <person name="Lipzen A."/>
            <person name="Salamov A."/>
            <person name="Henrissat B."/>
            <person name="Wiebenga A."/>
            <person name="De vries R.P."/>
            <person name="Grigoriev I.V."/>
            <person name="Mortensen U.H."/>
            <person name="Andersen M.R."/>
            <person name="Baker S.E."/>
        </authorList>
    </citation>
    <scope>NUCLEOTIDE SEQUENCE [LARGE SCALE GENOMIC DNA]</scope>
    <source>
        <strain evidence="1 2">CBS 121057</strain>
    </source>
</reference>
<evidence type="ECO:0000313" key="2">
    <source>
        <dbReference type="Proteomes" id="UP000248423"/>
    </source>
</evidence>
<proteinExistence type="predicted"/>
<accession>A0A319F0R4</accession>
<dbReference type="VEuPathDB" id="FungiDB:BO78DRAFT_446154"/>